<reference evidence="1" key="1">
    <citation type="submission" date="2018-05" db="EMBL/GenBank/DDBJ databases">
        <authorList>
            <person name="Lanie J.A."/>
            <person name="Ng W.-L."/>
            <person name="Kazmierczak K.M."/>
            <person name="Andrzejewski T.M."/>
            <person name="Davidsen T.M."/>
            <person name="Wayne K.J."/>
            <person name="Tettelin H."/>
            <person name="Glass J.I."/>
            <person name="Rusch D."/>
            <person name="Podicherti R."/>
            <person name="Tsui H.-C.T."/>
            <person name="Winkler M.E."/>
        </authorList>
    </citation>
    <scope>NUCLEOTIDE SEQUENCE</scope>
</reference>
<name>A0A381VQG0_9ZZZZ</name>
<dbReference type="InterPro" id="IPR046150">
    <property type="entry name" value="DUF6152"/>
</dbReference>
<organism evidence="1">
    <name type="scientific">marine metagenome</name>
    <dbReference type="NCBI Taxonomy" id="408172"/>
    <lineage>
        <taxon>unclassified sequences</taxon>
        <taxon>metagenomes</taxon>
        <taxon>ecological metagenomes</taxon>
    </lineage>
</organism>
<evidence type="ECO:0000313" key="1">
    <source>
        <dbReference type="EMBL" id="SVA42281.1"/>
    </source>
</evidence>
<accession>A0A381VQG0</accession>
<protein>
    <submittedName>
        <fullName evidence="1">Uncharacterized protein</fullName>
    </submittedName>
</protein>
<gene>
    <name evidence="1" type="ORF">METZ01_LOCUS95135</name>
</gene>
<sequence length="122" mass="13702">MKILTFFGCIFLSTHLIAHHSTTVNFERAVSPLEGTIKSLKIVNPHCSFVLEVINDDGVSEEWLVEMLAKNALERQGFDFDALQAGLMIKLQGRLGYRPNTIYFVEIELPDGTIIENPGPLR</sequence>
<dbReference type="Pfam" id="PF19649">
    <property type="entry name" value="DUF6152"/>
    <property type="match status" value="1"/>
</dbReference>
<dbReference type="EMBL" id="UINC01009425">
    <property type="protein sequence ID" value="SVA42281.1"/>
    <property type="molecule type" value="Genomic_DNA"/>
</dbReference>
<proteinExistence type="predicted"/>
<dbReference type="AlphaFoldDB" id="A0A381VQG0"/>